<dbReference type="Proteomes" id="UP000292702">
    <property type="component" value="Unassembled WGS sequence"/>
</dbReference>
<keyword evidence="2" id="KW-1185">Reference proteome</keyword>
<dbReference type="OrthoDB" id="2736594at2759"/>
<dbReference type="AlphaFoldDB" id="A0A4R0R082"/>
<sequence>MPRGHSDAPCKSVSAFPQELIDLIAEASDAQTRKTLVFVSASWLNAAYRCIYHTIVIFNPWSSTSQPSLRGFAQALEQGPRLRQHVRVLRLSCDICVPMLLSVIEKLPNLHTIRIRSAHIQDPLNFNFPPSSLSQRSMREILFLNSTIVSDYSVSFQLYLSRMFARVDRLRLAGSEYIDALEAASDHDATLGPLASAEDRALSTKISSLVIPKCGPGTAGYTALLTKILLRDFDLQHLTVLSVPMWPLDCCLSYAPLAAAVSTTVHKLIVDFRDPLSDIGEIHRASTVWTSLGFSSYTSVESIHFMFLVPNEKLKIWDHILNFLSTLSSSQRITKLIFQTAYFTDTRHNMPWSRLQDTLLAFSGVREIVFAVPYWYEEGLGGENYCPKTILERLPLLRKKLSF</sequence>
<feature type="non-terminal residue" evidence="1">
    <location>
        <position position="403"/>
    </location>
</feature>
<name>A0A4R0R082_9APHY</name>
<accession>A0A4R0R082</accession>
<protein>
    <recommendedName>
        <fullName evidence="3">F-box domain-containing protein</fullName>
    </recommendedName>
</protein>
<comment type="caution">
    <text evidence="1">The sequence shown here is derived from an EMBL/GenBank/DDBJ whole genome shotgun (WGS) entry which is preliminary data.</text>
</comment>
<gene>
    <name evidence="1" type="ORF">EIP91_010796</name>
</gene>
<dbReference type="EMBL" id="RWJN01000667">
    <property type="protein sequence ID" value="TCD60062.1"/>
    <property type="molecule type" value="Genomic_DNA"/>
</dbReference>
<organism evidence="1 2">
    <name type="scientific">Steccherinum ochraceum</name>
    <dbReference type="NCBI Taxonomy" id="92696"/>
    <lineage>
        <taxon>Eukaryota</taxon>
        <taxon>Fungi</taxon>
        <taxon>Dikarya</taxon>
        <taxon>Basidiomycota</taxon>
        <taxon>Agaricomycotina</taxon>
        <taxon>Agaricomycetes</taxon>
        <taxon>Polyporales</taxon>
        <taxon>Steccherinaceae</taxon>
        <taxon>Steccherinum</taxon>
    </lineage>
</organism>
<reference evidence="1 2" key="1">
    <citation type="submission" date="2018-11" db="EMBL/GenBank/DDBJ databases">
        <title>Genome assembly of Steccherinum ochraceum LE-BIN_3174, the white-rot fungus of the Steccherinaceae family (The Residual Polyporoid clade, Polyporales, Basidiomycota).</title>
        <authorList>
            <person name="Fedorova T.V."/>
            <person name="Glazunova O.A."/>
            <person name="Landesman E.O."/>
            <person name="Moiseenko K.V."/>
            <person name="Psurtseva N.V."/>
            <person name="Savinova O.S."/>
            <person name="Shakhova N.V."/>
            <person name="Tyazhelova T.V."/>
            <person name="Vasina D.V."/>
        </authorList>
    </citation>
    <scope>NUCLEOTIDE SEQUENCE [LARGE SCALE GENOMIC DNA]</scope>
    <source>
        <strain evidence="1 2">LE-BIN_3174</strain>
    </source>
</reference>
<evidence type="ECO:0000313" key="1">
    <source>
        <dbReference type="EMBL" id="TCD60062.1"/>
    </source>
</evidence>
<proteinExistence type="predicted"/>
<evidence type="ECO:0000313" key="2">
    <source>
        <dbReference type="Proteomes" id="UP000292702"/>
    </source>
</evidence>
<evidence type="ECO:0008006" key="3">
    <source>
        <dbReference type="Google" id="ProtNLM"/>
    </source>
</evidence>